<protein>
    <submittedName>
        <fullName evidence="1">Adenylosuccinate lyase</fullName>
    </submittedName>
</protein>
<organism evidence="1 2">
    <name type="scientific">Dokdonia ponticola</name>
    <dbReference type="NCBI Taxonomy" id="2041041"/>
    <lineage>
        <taxon>Bacteria</taxon>
        <taxon>Pseudomonadati</taxon>
        <taxon>Bacteroidota</taxon>
        <taxon>Flavobacteriia</taxon>
        <taxon>Flavobacteriales</taxon>
        <taxon>Flavobacteriaceae</taxon>
        <taxon>Dokdonia</taxon>
    </lineage>
</organism>
<dbReference type="Proteomes" id="UP001596043">
    <property type="component" value="Unassembled WGS sequence"/>
</dbReference>
<sequence length="192" mass="22776">MTYQELYEQLDYVNHSREKRAYYSQLVIRTPELMPHVLAILFKVDDPISNRAGWLLEFVCKTDIRMLFPYLDLFTEKMGTVYQHSALRPVAKICEYLTLSYYKKKDSQTQKHLTMLHKERITEAGFDWIITDQKVAVKAYTLTTLFLLGTEIDWIHPELKRIMEDDYAKGSAAYKARCRHMFEALRKFESSK</sequence>
<keyword evidence="2" id="KW-1185">Reference proteome</keyword>
<gene>
    <name evidence="1" type="ORF">ACFO3O_21625</name>
</gene>
<dbReference type="RefSeq" id="WP_379982790.1">
    <property type="nucleotide sequence ID" value="NZ_JBHSFV010000021.1"/>
</dbReference>
<comment type="caution">
    <text evidence="1">The sequence shown here is derived from an EMBL/GenBank/DDBJ whole genome shotgun (WGS) entry which is preliminary data.</text>
</comment>
<accession>A0ABV9I291</accession>
<proteinExistence type="predicted"/>
<dbReference type="EMBL" id="JBHSFV010000021">
    <property type="protein sequence ID" value="MFC4636521.1"/>
    <property type="molecule type" value="Genomic_DNA"/>
</dbReference>
<keyword evidence="1" id="KW-0456">Lyase</keyword>
<reference evidence="2" key="1">
    <citation type="journal article" date="2019" name="Int. J. Syst. Evol. Microbiol.">
        <title>The Global Catalogue of Microorganisms (GCM) 10K type strain sequencing project: providing services to taxonomists for standard genome sequencing and annotation.</title>
        <authorList>
            <consortium name="The Broad Institute Genomics Platform"/>
            <consortium name="The Broad Institute Genome Sequencing Center for Infectious Disease"/>
            <person name="Wu L."/>
            <person name="Ma J."/>
        </authorList>
    </citation>
    <scope>NUCLEOTIDE SEQUENCE [LARGE SCALE GENOMIC DNA]</scope>
    <source>
        <strain evidence="2">YJ-61-S</strain>
    </source>
</reference>
<name>A0ABV9I291_9FLAO</name>
<dbReference type="GO" id="GO:0016829">
    <property type="term" value="F:lyase activity"/>
    <property type="evidence" value="ECO:0007669"/>
    <property type="project" value="UniProtKB-KW"/>
</dbReference>
<evidence type="ECO:0000313" key="1">
    <source>
        <dbReference type="EMBL" id="MFC4636521.1"/>
    </source>
</evidence>
<evidence type="ECO:0000313" key="2">
    <source>
        <dbReference type="Proteomes" id="UP001596043"/>
    </source>
</evidence>